<feature type="compositionally biased region" description="Basic residues" evidence="1">
    <location>
        <begin position="34"/>
        <end position="49"/>
    </location>
</feature>
<evidence type="ECO:0000313" key="3">
    <source>
        <dbReference type="Proteomes" id="UP000001194"/>
    </source>
</evidence>
<dbReference type="InParanoid" id="B0D6N4"/>
<dbReference type="EMBL" id="DS547098">
    <property type="protein sequence ID" value="EDR09985.1"/>
    <property type="molecule type" value="Genomic_DNA"/>
</dbReference>
<dbReference type="AlphaFoldDB" id="B0D6N4"/>
<dbReference type="KEGG" id="lbc:LACBIDRAFT_318400"/>
<feature type="compositionally biased region" description="Polar residues" evidence="1">
    <location>
        <begin position="1"/>
        <end position="15"/>
    </location>
</feature>
<dbReference type="RefSeq" id="XP_001879370.1">
    <property type="nucleotide sequence ID" value="XM_001879335.1"/>
</dbReference>
<dbReference type="HOGENOM" id="CLU_1669667_0_0_1"/>
<feature type="region of interest" description="Disordered" evidence="1">
    <location>
        <begin position="1"/>
        <end position="72"/>
    </location>
</feature>
<reference evidence="2 3" key="1">
    <citation type="journal article" date="2008" name="Nature">
        <title>The genome of Laccaria bicolor provides insights into mycorrhizal symbiosis.</title>
        <authorList>
            <person name="Martin F."/>
            <person name="Aerts A."/>
            <person name="Ahren D."/>
            <person name="Brun A."/>
            <person name="Danchin E.G.J."/>
            <person name="Duchaussoy F."/>
            <person name="Gibon J."/>
            <person name="Kohler A."/>
            <person name="Lindquist E."/>
            <person name="Pereda V."/>
            <person name="Salamov A."/>
            <person name="Shapiro H.J."/>
            <person name="Wuyts J."/>
            <person name="Blaudez D."/>
            <person name="Buee M."/>
            <person name="Brokstein P."/>
            <person name="Canbaeck B."/>
            <person name="Cohen D."/>
            <person name="Courty P.E."/>
            <person name="Coutinho P.M."/>
            <person name="Delaruelle C."/>
            <person name="Detter J.C."/>
            <person name="Deveau A."/>
            <person name="DiFazio S."/>
            <person name="Duplessis S."/>
            <person name="Fraissinet-Tachet L."/>
            <person name="Lucic E."/>
            <person name="Frey-Klett P."/>
            <person name="Fourrey C."/>
            <person name="Feussner I."/>
            <person name="Gay G."/>
            <person name="Grimwood J."/>
            <person name="Hoegger P.J."/>
            <person name="Jain P."/>
            <person name="Kilaru S."/>
            <person name="Labbe J."/>
            <person name="Lin Y.C."/>
            <person name="Legue V."/>
            <person name="Le Tacon F."/>
            <person name="Marmeisse R."/>
            <person name="Melayah D."/>
            <person name="Montanini B."/>
            <person name="Muratet M."/>
            <person name="Nehls U."/>
            <person name="Niculita-Hirzel H."/>
            <person name="Oudot-Le Secq M.P."/>
            <person name="Peter M."/>
            <person name="Quesneville H."/>
            <person name="Rajashekar B."/>
            <person name="Reich M."/>
            <person name="Rouhier N."/>
            <person name="Schmutz J."/>
            <person name="Yin T."/>
            <person name="Chalot M."/>
            <person name="Henrissat B."/>
            <person name="Kuees U."/>
            <person name="Lucas S."/>
            <person name="Van de Peer Y."/>
            <person name="Podila G.K."/>
            <person name="Polle A."/>
            <person name="Pukkila P.J."/>
            <person name="Richardson P.M."/>
            <person name="Rouze P."/>
            <person name="Sanders I.R."/>
            <person name="Stajich J.E."/>
            <person name="Tunlid A."/>
            <person name="Tuskan G."/>
            <person name="Grigoriev I.V."/>
        </authorList>
    </citation>
    <scope>NUCLEOTIDE SEQUENCE [LARGE SCALE GENOMIC DNA]</scope>
    <source>
        <strain evidence="3">S238N-H82 / ATCC MYA-4686</strain>
    </source>
</reference>
<name>B0D6N4_LACBS</name>
<dbReference type="GeneID" id="6075079"/>
<keyword evidence="3" id="KW-1185">Reference proteome</keyword>
<evidence type="ECO:0000256" key="1">
    <source>
        <dbReference type="SAM" id="MobiDB-lite"/>
    </source>
</evidence>
<evidence type="ECO:0000313" key="2">
    <source>
        <dbReference type="EMBL" id="EDR09985.1"/>
    </source>
</evidence>
<dbReference type="OrthoDB" id="2158839at2759"/>
<dbReference type="Proteomes" id="UP000001194">
    <property type="component" value="Unassembled WGS sequence"/>
</dbReference>
<proteinExistence type="predicted"/>
<accession>B0D6N4</accession>
<sequence length="158" mass="17172">MSKTSVSDHTQASRTHGQKRGRSPSPSPNQGPRGRNRHLANRMTRRGRRSPSPPQQPKQASPTRDTKRRCVTKSGTGFFQAGAAGNGAFSACTICLGRGPHNVFKCESDTLWDGTPARCKKNSNGRLVNPAGNILCSDWQRPNGCSSTTHDSRHECSM</sequence>
<protein>
    <submittedName>
        <fullName evidence="2">Predicted protein</fullName>
    </submittedName>
</protein>
<gene>
    <name evidence="2" type="ORF">LACBIDRAFT_318400</name>
</gene>
<organism evidence="3">
    <name type="scientific">Laccaria bicolor (strain S238N-H82 / ATCC MYA-4686)</name>
    <name type="common">Bicoloured deceiver</name>
    <name type="synonym">Laccaria laccata var. bicolor</name>
    <dbReference type="NCBI Taxonomy" id="486041"/>
    <lineage>
        <taxon>Eukaryota</taxon>
        <taxon>Fungi</taxon>
        <taxon>Dikarya</taxon>
        <taxon>Basidiomycota</taxon>
        <taxon>Agaricomycotina</taxon>
        <taxon>Agaricomycetes</taxon>
        <taxon>Agaricomycetidae</taxon>
        <taxon>Agaricales</taxon>
        <taxon>Agaricineae</taxon>
        <taxon>Hydnangiaceae</taxon>
        <taxon>Laccaria</taxon>
    </lineage>
</organism>